<dbReference type="InterPro" id="IPR013094">
    <property type="entry name" value="AB_hydrolase_3"/>
</dbReference>
<gene>
    <name evidence="3" type="ORF">TIFTF001_005164</name>
</gene>
<dbReference type="SUPFAM" id="SSF53474">
    <property type="entry name" value="alpha/beta-Hydrolases"/>
    <property type="match status" value="1"/>
</dbReference>
<accession>A0AA87ZJV1</accession>
<dbReference type="Gene3D" id="3.40.50.1820">
    <property type="entry name" value="alpha/beta hydrolase"/>
    <property type="match status" value="1"/>
</dbReference>
<dbReference type="EMBL" id="BTGU01000005">
    <property type="protein sequence ID" value="GMN35222.1"/>
    <property type="molecule type" value="Genomic_DNA"/>
</dbReference>
<dbReference type="PANTHER" id="PTHR23024">
    <property type="entry name" value="ARYLACETAMIDE DEACETYLASE"/>
    <property type="match status" value="1"/>
</dbReference>
<feature type="domain" description="Alpha/beta hydrolase fold-3" evidence="2">
    <location>
        <begin position="77"/>
        <end position="297"/>
    </location>
</feature>
<sequence length="320" mass="34899">MGSTKSAEVSIDAFPFLRLYKDGTIDRLAGTQVTPPGLDPQTGVLSKDVVVVPETGVSARFYRPATKNGLGKLPLAVYFHGGGFFISSTADPFYHNAMNRLAAEARAVVVSVDYRLAPETPLPAAYDDCWAALRWLTSSSAEAEPWLKDDVDLDRVHLLGDSAGANIAHHMVCRISGLDHPIPGMKIAGIGLIHPYFWGEAPVGSEAGDPVRRAMVDRWWKVVCPSEKGNEDPLINPFADGAPSLEGLKACEKMIVLVAGKDILRERGWLYYETVKKSSWEGTAEIVETEGEDHIFHVLQPESEKAESLVKRLASFVNQG</sequence>
<dbReference type="GO" id="GO:0016787">
    <property type="term" value="F:hydrolase activity"/>
    <property type="evidence" value="ECO:0007669"/>
    <property type="project" value="InterPro"/>
</dbReference>
<keyword evidence="4" id="KW-1185">Reference proteome</keyword>
<reference evidence="3" key="1">
    <citation type="submission" date="2023-07" db="EMBL/GenBank/DDBJ databases">
        <title>draft genome sequence of fig (Ficus carica).</title>
        <authorList>
            <person name="Takahashi T."/>
            <person name="Nishimura K."/>
        </authorList>
    </citation>
    <scope>NUCLEOTIDE SEQUENCE</scope>
</reference>
<proteinExistence type="inferred from homology"/>
<comment type="similarity">
    <text evidence="1">Belongs to the 'GDXG' lipolytic enzyme family.</text>
</comment>
<comment type="caution">
    <text evidence="3">The sequence shown here is derived from an EMBL/GenBank/DDBJ whole genome shotgun (WGS) entry which is preliminary data.</text>
</comment>
<evidence type="ECO:0000313" key="4">
    <source>
        <dbReference type="Proteomes" id="UP001187192"/>
    </source>
</evidence>
<evidence type="ECO:0000313" key="3">
    <source>
        <dbReference type="EMBL" id="GMN35222.1"/>
    </source>
</evidence>
<evidence type="ECO:0000259" key="2">
    <source>
        <dbReference type="Pfam" id="PF07859"/>
    </source>
</evidence>
<evidence type="ECO:0000256" key="1">
    <source>
        <dbReference type="ARBA" id="ARBA00010515"/>
    </source>
</evidence>
<dbReference type="PANTHER" id="PTHR23024:SF577">
    <property type="entry name" value="CARBOXYLESTERASE 2-RELATED"/>
    <property type="match status" value="1"/>
</dbReference>
<organism evidence="3 4">
    <name type="scientific">Ficus carica</name>
    <name type="common">Common fig</name>
    <dbReference type="NCBI Taxonomy" id="3494"/>
    <lineage>
        <taxon>Eukaryota</taxon>
        <taxon>Viridiplantae</taxon>
        <taxon>Streptophyta</taxon>
        <taxon>Embryophyta</taxon>
        <taxon>Tracheophyta</taxon>
        <taxon>Spermatophyta</taxon>
        <taxon>Magnoliopsida</taxon>
        <taxon>eudicotyledons</taxon>
        <taxon>Gunneridae</taxon>
        <taxon>Pentapetalae</taxon>
        <taxon>rosids</taxon>
        <taxon>fabids</taxon>
        <taxon>Rosales</taxon>
        <taxon>Moraceae</taxon>
        <taxon>Ficeae</taxon>
        <taxon>Ficus</taxon>
    </lineage>
</organism>
<dbReference type="AlphaFoldDB" id="A0AA87ZJV1"/>
<dbReference type="Proteomes" id="UP001187192">
    <property type="component" value="Unassembled WGS sequence"/>
</dbReference>
<dbReference type="InterPro" id="IPR029058">
    <property type="entry name" value="AB_hydrolase_fold"/>
</dbReference>
<protein>
    <recommendedName>
        <fullName evidence="2">Alpha/beta hydrolase fold-3 domain-containing protein</fullName>
    </recommendedName>
</protein>
<name>A0AA87ZJV1_FICCA</name>
<dbReference type="Pfam" id="PF07859">
    <property type="entry name" value="Abhydrolase_3"/>
    <property type="match status" value="1"/>
</dbReference>
<dbReference type="InterPro" id="IPR050466">
    <property type="entry name" value="Carboxylest/Gibb_receptor"/>
</dbReference>